<sequence length="238" mass="27110">MKKFIFPLMGLFAIVFLTGCNFDIPAEISTSEREYVTVNSEDSASAEEEYESAYKILNNNETSFTEEELEKGKISFEEYYDLDSLGRCTGAFASVGTDLMPDDDREDISEVYPTGWEQTNYGSIDNGGWLYNRCHLIAYCLTGENDNEKNLITGTRYLNIEGMWQMEESVKFYLEENPNNHVLYRVTPDFDGNNLLASGVEIEAKSVEDDGLEFHVYCYNIQPNITIDYATGESEETK</sequence>
<dbReference type="STRING" id="1732.SAMN02910417_01111"/>
<proteinExistence type="predicted"/>
<evidence type="ECO:0000313" key="2">
    <source>
        <dbReference type="EMBL" id="SDB15091.1"/>
    </source>
</evidence>
<organism evidence="2 3">
    <name type="scientific">Eubacterium oxidoreducens</name>
    <dbReference type="NCBI Taxonomy" id="1732"/>
    <lineage>
        <taxon>Bacteria</taxon>
        <taxon>Bacillati</taxon>
        <taxon>Bacillota</taxon>
        <taxon>Clostridia</taxon>
        <taxon>Eubacteriales</taxon>
        <taxon>Eubacteriaceae</taxon>
        <taxon>Eubacterium</taxon>
    </lineage>
</organism>
<dbReference type="PROSITE" id="PS51257">
    <property type="entry name" value="PROKAR_LIPOPROTEIN"/>
    <property type="match status" value="1"/>
</dbReference>
<dbReference type="RefSeq" id="WP_242870536.1">
    <property type="nucleotide sequence ID" value="NZ_FMXR01000008.1"/>
</dbReference>
<keyword evidence="3" id="KW-1185">Reference proteome</keyword>
<evidence type="ECO:0000259" key="1">
    <source>
        <dbReference type="Pfam" id="PF13930"/>
    </source>
</evidence>
<dbReference type="InterPro" id="IPR044929">
    <property type="entry name" value="DNA/RNA_non-sp_Endonuclease_sf"/>
</dbReference>
<name>A0A1G6B331_EUBOX</name>
<dbReference type="EMBL" id="FMXR01000008">
    <property type="protein sequence ID" value="SDB15091.1"/>
    <property type="molecule type" value="Genomic_DNA"/>
</dbReference>
<gene>
    <name evidence="2" type="ORF">SAMN02910417_01111</name>
</gene>
<reference evidence="2 3" key="1">
    <citation type="submission" date="2016-10" db="EMBL/GenBank/DDBJ databases">
        <authorList>
            <person name="de Groot N.N."/>
        </authorList>
    </citation>
    <scope>NUCLEOTIDE SEQUENCE [LARGE SCALE GENOMIC DNA]</scope>
    <source>
        <strain evidence="2 3">DSM 3217</strain>
    </source>
</reference>
<dbReference type="Pfam" id="PF13930">
    <property type="entry name" value="Endonuclea_NS_2"/>
    <property type="match status" value="1"/>
</dbReference>
<evidence type="ECO:0000313" key="3">
    <source>
        <dbReference type="Proteomes" id="UP000199228"/>
    </source>
</evidence>
<dbReference type="InterPro" id="IPR044927">
    <property type="entry name" value="Endonuclea_NS_2"/>
</dbReference>
<feature type="domain" description="Type VII secretion system protein EssD-like" evidence="1">
    <location>
        <begin position="77"/>
        <end position="206"/>
    </location>
</feature>
<dbReference type="Proteomes" id="UP000199228">
    <property type="component" value="Unassembled WGS sequence"/>
</dbReference>
<protein>
    <submittedName>
        <fullName evidence="2">DNA-entry nuclease</fullName>
    </submittedName>
</protein>
<dbReference type="Gene3D" id="3.40.570.10">
    <property type="entry name" value="Extracellular Endonuclease, subunit A"/>
    <property type="match status" value="1"/>
</dbReference>
<accession>A0A1G6B331</accession>
<dbReference type="AlphaFoldDB" id="A0A1G6B331"/>